<keyword evidence="1" id="KW-0812">Transmembrane</keyword>
<name>A0AAE3T9G1_9RHOB</name>
<evidence type="ECO:0000256" key="1">
    <source>
        <dbReference type="SAM" id="Phobius"/>
    </source>
</evidence>
<gene>
    <name evidence="2" type="ORF">P1J78_15615</name>
</gene>
<feature type="transmembrane region" description="Helical" evidence="1">
    <location>
        <begin position="220"/>
        <end position="237"/>
    </location>
</feature>
<organism evidence="2 3">
    <name type="scientific">Psychromarinibacter sediminicola</name>
    <dbReference type="NCBI Taxonomy" id="3033385"/>
    <lineage>
        <taxon>Bacteria</taxon>
        <taxon>Pseudomonadati</taxon>
        <taxon>Pseudomonadota</taxon>
        <taxon>Alphaproteobacteria</taxon>
        <taxon>Rhodobacterales</taxon>
        <taxon>Paracoccaceae</taxon>
        <taxon>Psychromarinibacter</taxon>
    </lineage>
</organism>
<comment type="caution">
    <text evidence="2">The sequence shown here is derived from an EMBL/GenBank/DDBJ whole genome shotgun (WGS) entry which is preliminary data.</text>
</comment>
<dbReference type="Pfam" id="PF10463">
    <property type="entry name" value="Peptidase_U49"/>
    <property type="match status" value="1"/>
</dbReference>
<keyword evidence="1" id="KW-0472">Membrane</keyword>
<keyword evidence="3" id="KW-1185">Reference proteome</keyword>
<evidence type="ECO:0000313" key="3">
    <source>
        <dbReference type="Proteomes" id="UP001220964"/>
    </source>
</evidence>
<reference evidence="2" key="1">
    <citation type="submission" date="2023-03" db="EMBL/GenBank/DDBJ databases">
        <title>Multiphase analysis and comparison of six strains from genera Psychromarinibacter, Lutimaribacter, and Maritimibacter, including a novel species: Psychromarinibacter sediminicola sp. nov.</title>
        <authorList>
            <person name="Wang Y.-H."/>
            <person name="Ye M.-Q."/>
            <person name="Du Z.-J."/>
        </authorList>
    </citation>
    <scope>NUCLEOTIDE SEQUENCE</scope>
    <source>
        <strain evidence="2">C21-152</strain>
    </source>
</reference>
<dbReference type="EMBL" id="JARGYC010000043">
    <property type="protein sequence ID" value="MDF0602167.1"/>
    <property type="molecule type" value="Genomic_DNA"/>
</dbReference>
<dbReference type="Proteomes" id="UP001220964">
    <property type="component" value="Unassembled WGS sequence"/>
</dbReference>
<sequence>MDNDARSDQEVQEAARRLFEGVVPERSDDLKALWNQYQPRFNLLTDVGPEGLFVMGAGLYREVVFNHRALRAFWLASFIAWEGYLKVHEVATEGEANFDRFNDMIDVFWEMLTEEDPLDVGMPEGVSEPGAYPDREKYPQERAAAELATFATGWAFLHEIRHLKHQQDGTSATSDAPARDQHKEELSCDEYATTFILDGVDQYAKNQGVNTDKVKQKRELGVYFAMFAMTLIGAGQWDASGSHPAMQARIDAAIQQMGGSGTKVSDAIAHAAFASLWFRWPDAPGPFLVKDR</sequence>
<dbReference type="AlphaFoldDB" id="A0AAE3T9G1"/>
<dbReference type="RefSeq" id="WP_275568299.1">
    <property type="nucleotide sequence ID" value="NZ_JARGYC010000043.1"/>
</dbReference>
<evidence type="ECO:0000313" key="2">
    <source>
        <dbReference type="EMBL" id="MDF0602167.1"/>
    </source>
</evidence>
<proteinExistence type="predicted"/>
<protein>
    <submittedName>
        <fullName evidence="2">Phage exclusion protein Lit family protein</fullName>
    </submittedName>
</protein>
<accession>A0AAE3T9G1</accession>
<dbReference type="InterPro" id="IPR019504">
    <property type="entry name" value="Peptidase_U49_Lit_pept"/>
</dbReference>
<keyword evidence="1" id="KW-1133">Transmembrane helix</keyword>